<reference evidence="2" key="1">
    <citation type="submission" date="2017-02" db="UniProtKB">
        <authorList>
            <consortium name="WormBaseParasite"/>
        </authorList>
    </citation>
    <scope>IDENTIFICATION</scope>
</reference>
<keyword evidence="1" id="KW-1185">Reference proteome</keyword>
<evidence type="ECO:0000313" key="2">
    <source>
        <dbReference type="WBParaSite" id="ALUE_0001636101-mRNA-1"/>
    </source>
</evidence>
<protein>
    <submittedName>
        <fullName evidence="2">Transposase</fullName>
    </submittedName>
</protein>
<accession>A0A0M3IE60</accession>
<name>A0A0M3IE60_ASCLU</name>
<dbReference type="WBParaSite" id="ALUE_0001636101-mRNA-1">
    <property type="protein sequence ID" value="ALUE_0001636101-mRNA-1"/>
    <property type="gene ID" value="ALUE_0001636101"/>
</dbReference>
<organism evidence="1 2">
    <name type="scientific">Ascaris lumbricoides</name>
    <name type="common">Giant roundworm</name>
    <dbReference type="NCBI Taxonomy" id="6252"/>
    <lineage>
        <taxon>Eukaryota</taxon>
        <taxon>Metazoa</taxon>
        <taxon>Ecdysozoa</taxon>
        <taxon>Nematoda</taxon>
        <taxon>Chromadorea</taxon>
        <taxon>Rhabditida</taxon>
        <taxon>Spirurina</taxon>
        <taxon>Ascaridomorpha</taxon>
        <taxon>Ascaridoidea</taxon>
        <taxon>Ascarididae</taxon>
        <taxon>Ascaris</taxon>
    </lineage>
</organism>
<sequence>MSALFAIPSAIRIDYNFNDSLLGERVYWCVREFPEFFGSSRKTLNKIYAVYQWKKPWASLTFNWLSEKQFQLTSI</sequence>
<dbReference type="Proteomes" id="UP000036681">
    <property type="component" value="Unplaced"/>
</dbReference>
<dbReference type="AlphaFoldDB" id="A0A0M3IE60"/>
<proteinExistence type="predicted"/>
<evidence type="ECO:0000313" key="1">
    <source>
        <dbReference type="Proteomes" id="UP000036681"/>
    </source>
</evidence>